<comment type="subcellular location">
    <subcellularLocation>
        <location evidence="1">Nucleus</location>
        <location evidence="1">Nucleolus</location>
    </subcellularLocation>
</comment>
<dbReference type="Pfam" id="PF04006">
    <property type="entry name" value="Mpp10"/>
    <property type="match status" value="1"/>
</dbReference>
<dbReference type="RefSeq" id="XP_060123441.1">
    <property type="nucleotide sequence ID" value="XM_060267458.1"/>
</dbReference>
<dbReference type="GeneID" id="85227181"/>
<feature type="compositionally biased region" description="Acidic residues" evidence="7">
    <location>
        <begin position="455"/>
        <end position="513"/>
    </location>
</feature>
<keyword evidence="3" id="KW-0698">rRNA processing</keyword>
<feature type="region of interest" description="Disordered" evidence="7">
    <location>
        <begin position="74"/>
        <end position="96"/>
    </location>
</feature>
<dbReference type="GO" id="GO:0034457">
    <property type="term" value="C:Mpp10 complex"/>
    <property type="evidence" value="ECO:0007669"/>
    <property type="project" value="InterPro"/>
</dbReference>
<keyword evidence="2" id="KW-0690">Ribosome biogenesis</keyword>
<accession>A0AAF0JBZ2</accession>
<feature type="compositionally biased region" description="Acidic residues" evidence="7">
    <location>
        <begin position="135"/>
        <end position="147"/>
    </location>
</feature>
<proteinExistence type="inferred from homology"/>
<feature type="compositionally biased region" description="Basic and acidic residues" evidence="7">
    <location>
        <begin position="195"/>
        <end position="213"/>
    </location>
</feature>
<organism evidence="8 9">
    <name type="scientific">Malassezia japonica</name>
    <dbReference type="NCBI Taxonomy" id="223818"/>
    <lineage>
        <taxon>Eukaryota</taxon>
        <taxon>Fungi</taxon>
        <taxon>Dikarya</taxon>
        <taxon>Basidiomycota</taxon>
        <taxon>Ustilaginomycotina</taxon>
        <taxon>Malasseziomycetes</taxon>
        <taxon>Malasseziales</taxon>
        <taxon>Malasseziaceae</taxon>
        <taxon>Malassezia</taxon>
    </lineage>
</organism>
<feature type="compositionally biased region" description="Acidic residues" evidence="7">
    <location>
        <begin position="156"/>
        <end position="172"/>
    </location>
</feature>
<comment type="similarity">
    <text evidence="6">Belongs to the MPP10 family.</text>
</comment>
<feature type="compositionally biased region" description="Acidic residues" evidence="7">
    <location>
        <begin position="526"/>
        <end position="535"/>
    </location>
</feature>
<dbReference type="Proteomes" id="UP001217754">
    <property type="component" value="Chromosome 7"/>
</dbReference>
<dbReference type="PANTHER" id="PTHR17039:SF0">
    <property type="entry name" value="U3 SMALL NUCLEOLAR RIBONUCLEOPROTEIN PROTEIN MPP10"/>
    <property type="match status" value="1"/>
</dbReference>
<sequence length="852" mass="95666">MAKQDTLVMQEAPRQAQSLADNVRSEPHRLATGDAGVHSLAQDATKALFDHGVQQEKSSLPFISSLLDSVVPRAKSASQKRKRDEGDDTHPLFPPTQLDELVLNGMQNEQIWQQLELRTSKLSRVLDTVMTSTVGEDEDEEESDDDSLSQSLDHIPEEDSDEEWEDEAENSADEGFAGASDLSDVDPDEVFYEPLHSEDEQQKRKAEKEREEMMNMYGVTDPALFQALMQEAQGDGDEDEDEDEDAPAKSVLDQLDDPNESAASSKRRHPTLDDDFFSIDEFNRMTEAEERRSNTSRANLSGDDEDEDDDEIDLFASVDDADDSEDEDEDEDEDEMSAADITYANFFDPPKTAPKSQKKGRAQKENKVEEPQEPERKTLVRFHDQVRVRPIKKCRPRGQIAGLLGDGEDEEEDEEEEEEEEEEDDDDDDEEDDDEEEEEEVEDEIGLDHNHDAMDENEEDEDEDEDEDEEDEEEDEEEDDEEDVDLDEADEDDLDADLDDDALSESELGEDAQADATAVRVAGDLFADEEPEQDTDYLSAHERRMAELNEEIARYEDENVQKKDWTLMGEATSRERPSNSLLEEDLEFERTAKNTPTITQEHTEGIEGMIKRRILDRQFDDVIRQRDIDALPFAPSKMLDLSDAKSSKSLAELYEDEYQAARGDEDAAPVSESDAKLANEHQAIARDLDSLFNKLDALSNAHYTPKAPKAAIETISNTSSIAMESALPTTQSTGTMLAPEEVYAASSHAPAMAGAKSEMTPAEKRRQHNQLRQAKRKRNERMRRAEDAIAVSRGAPRKEGDKAEKDKALKSLLGNKGVSVVGKDSKRQGVKEAVTGKKDKGKSSSSGAQYKL</sequence>
<feature type="compositionally biased region" description="Acidic residues" evidence="7">
    <location>
        <begin position="234"/>
        <end position="245"/>
    </location>
</feature>
<reference evidence="8" key="1">
    <citation type="submission" date="2023-03" db="EMBL/GenBank/DDBJ databases">
        <title>Mating type loci evolution in Malassezia.</title>
        <authorList>
            <person name="Coelho M.A."/>
        </authorList>
    </citation>
    <scope>NUCLEOTIDE SEQUENCE</scope>
    <source>
        <strain evidence="8">CBS 9431</strain>
    </source>
</reference>
<keyword evidence="4" id="KW-0539">Nucleus</keyword>
<feature type="compositionally biased region" description="Basic and acidic residues" evidence="7">
    <location>
        <begin position="281"/>
        <end position="293"/>
    </location>
</feature>
<dbReference type="PIRSF" id="PIRSF017300">
    <property type="entry name" value="snoRNP_Mpp10"/>
    <property type="match status" value="1"/>
</dbReference>
<dbReference type="PANTHER" id="PTHR17039">
    <property type="entry name" value="U3 SMALL NUCLEOLAR RIBONUCLEOPROTEIN PROTEIN MPP10"/>
    <property type="match status" value="1"/>
</dbReference>
<evidence type="ECO:0000256" key="2">
    <source>
        <dbReference type="ARBA" id="ARBA00022517"/>
    </source>
</evidence>
<evidence type="ECO:0000256" key="1">
    <source>
        <dbReference type="ARBA" id="ARBA00004604"/>
    </source>
</evidence>
<evidence type="ECO:0000256" key="6">
    <source>
        <dbReference type="ARBA" id="ARBA00029455"/>
    </source>
</evidence>
<dbReference type="EMBL" id="CP119964">
    <property type="protein sequence ID" value="WFD40544.1"/>
    <property type="molecule type" value="Genomic_DNA"/>
</dbReference>
<gene>
    <name evidence="8" type="primary">MPP10</name>
    <name evidence="8" type="ORF">MJAP1_003530</name>
</gene>
<dbReference type="GO" id="GO:0005732">
    <property type="term" value="C:sno(s)RNA-containing ribonucleoprotein complex"/>
    <property type="evidence" value="ECO:0007669"/>
    <property type="project" value="InterPro"/>
</dbReference>
<dbReference type="AlphaFoldDB" id="A0AAF0JBZ2"/>
<feature type="compositionally biased region" description="Acidic residues" evidence="7">
    <location>
        <begin position="406"/>
        <end position="445"/>
    </location>
</feature>
<feature type="compositionally biased region" description="Low complexity" evidence="7">
    <location>
        <begin position="843"/>
        <end position="852"/>
    </location>
</feature>
<feature type="compositionally biased region" description="Basic and acidic residues" evidence="7">
    <location>
        <begin position="362"/>
        <end position="387"/>
    </location>
</feature>
<dbReference type="InterPro" id="IPR012173">
    <property type="entry name" value="Mpp10"/>
</dbReference>
<evidence type="ECO:0000313" key="9">
    <source>
        <dbReference type="Proteomes" id="UP001217754"/>
    </source>
</evidence>
<keyword evidence="5" id="KW-0687">Ribonucleoprotein</keyword>
<name>A0AAF0JBZ2_9BASI</name>
<feature type="region of interest" description="Disordered" evidence="7">
    <location>
        <begin position="747"/>
        <end position="852"/>
    </location>
</feature>
<feature type="compositionally biased region" description="Basic and acidic residues" evidence="7">
    <location>
        <begin position="823"/>
        <end position="842"/>
    </location>
</feature>
<dbReference type="GO" id="GO:0006364">
    <property type="term" value="P:rRNA processing"/>
    <property type="evidence" value="ECO:0007669"/>
    <property type="project" value="UniProtKB-KW"/>
</dbReference>
<evidence type="ECO:0000256" key="4">
    <source>
        <dbReference type="ARBA" id="ARBA00023242"/>
    </source>
</evidence>
<evidence type="ECO:0000256" key="7">
    <source>
        <dbReference type="SAM" id="MobiDB-lite"/>
    </source>
</evidence>
<evidence type="ECO:0000313" key="8">
    <source>
        <dbReference type="EMBL" id="WFD40544.1"/>
    </source>
</evidence>
<feature type="region of interest" description="Disordered" evidence="7">
    <location>
        <begin position="131"/>
        <end position="540"/>
    </location>
</feature>
<feature type="compositionally biased region" description="Basic residues" evidence="7">
    <location>
        <begin position="765"/>
        <end position="781"/>
    </location>
</feature>
<dbReference type="GO" id="GO:0032040">
    <property type="term" value="C:small-subunit processome"/>
    <property type="evidence" value="ECO:0007669"/>
    <property type="project" value="TreeGrafter"/>
</dbReference>
<feature type="compositionally biased region" description="Basic and acidic residues" evidence="7">
    <location>
        <begin position="796"/>
        <end position="809"/>
    </location>
</feature>
<feature type="compositionally biased region" description="Acidic residues" evidence="7">
    <location>
        <begin position="302"/>
        <end position="337"/>
    </location>
</feature>
<evidence type="ECO:0000256" key="5">
    <source>
        <dbReference type="ARBA" id="ARBA00023274"/>
    </source>
</evidence>
<evidence type="ECO:0000256" key="3">
    <source>
        <dbReference type="ARBA" id="ARBA00022552"/>
    </source>
</evidence>
<keyword evidence="9" id="KW-1185">Reference proteome</keyword>
<feature type="region of interest" description="Disordered" evidence="7">
    <location>
        <begin position="1"/>
        <end position="29"/>
    </location>
</feature>
<protein>
    <submittedName>
        <fullName evidence="8">U3 snoRNP protein</fullName>
    </submittedName>
</protein>